<organism evidence="2 3">
    <name type="scientific">Candidatus Raskinella chloraquaticus</name>
    <dbReference type="NCBI Taxonomy" id="1951219"/>
    <lineage>
        <taxon>Bacteria</taxon>
        <taxon>Pseudomonadati</taxon>
        <taxon>Pseudomonadota</taxon>
        <taxon>Alphaproteobacteria</taxon>
        <taxon>Hyphomicrobiales</taxon>
        <taxon>Phreatobacteraceae</taxon>
        <taxon>Candidatus Raskinella</taxon>
    </lineage>
</organism>
<dbReference type="InterPro" id="IPR025570">
    <property type="entry name" value="DUF4337"/>
</dbReference>
<feature type="transmembrane region" description="Helical" evidence="1">
    <location>
        <begin position="12"/>
        <end position="29"/>
    </location>
</feature>
<dbReference type="AlphaFoldDB" id="A0A1W9I1C8"/>
<sequence length="185" mass="19991">MGGHEGGNKRIALMIAIFALLLAFAEMGVKNSQTSGLAANVEASNLWAFYQAKTVRRTTLITATEDMETRLVGIVDPEVRPAMEKRIADWKATAARYESEPSTGEGRKELSARAKVQEEKRELYNHKHEWFEFGSAALQIAIVLASAAIITGVGMVVLASGAFGVIGMVMVAIAMFAPHFLLAGH</sequence>
<comment type="caution">
    <text evidence="2">The sequence shown here is derived from an EMBL/GenBank/DDBJ whole genome shotgun (WGS) entry which is preliminary data.</text>
</comment>
<keyword evidence="1" id="KW-0472">Membrane</keyword>
<evidence type="ECO:0008006" key="4">
    <source>
        <dbReference type="Google" id="ProtNLM"/>
    </source>
</evidence>
<feature type="transmembrane region" description="Helical" evidence="1">
    <location>
        <begin position="156"/>
        <end position="182"/>
    </location>
</feature>
<feature type="transmembrane region" description="Helical" evidence="1">
    <location>
        <begin position="130"/>
        <end position="150"/>
    </location>
</feature>
<keyword evidence="1" id="KW-0812">Transmembrane</keyword>
<dbReference type="Pfam" id="PF14235">
    <property type="entry name" value="DUF4337"/>
    <property type="match status" value="1"/>
</dbReference>
<dbReference type="STRING" id="1827387.A4S15_05130"/>
<reference evidence="2 3" key="1">
    <citation type="journal article" date="2017" name="Water Res.">
        <title>Comammox in drinking water systems.</title>
        <authorList>
            <person name="Wang Y."/>
            <person name="Ma L."/>
            <person name="Mao Y."/>
            <person name="Jiang X."/>
            <person name="Xia Y."/>
            <person name="Yu K."/>
            <person name="Li B."/>
            <person name="Zhang T."/>
        </authorList>
    </citation>
    <scope>NUCLEOTIDE SEQUENCE [LARGE SCALE GENOMIC DNA]</scope>
    <source>
        <strain evidence="2">SG_bin8</strain>
    </source>
</reference>
<accession>A0A1W9I1C8</accession>
<proteinExistence type="predicted"/>
<dbReference type="RefSeq" id="WP_376800273.1">
    <property type="nucleotide sequence ID" value="NZ_DBNB01000037.1"/>
</dbReference>
<evidence type="ECO:0000256" key="1">
    <source>
        <dbReference type="SAM" id="Phobius"/>
    </source>
</evidence>
<protein>
    <recommendedName>
        <fullName evidence="4">DUF4337 domain-containing protein</fullName>
    </recommendedName>
</protein>
<evidence type="ECO:0000313" key="2">
    <source>
        <dbReference type="EMBL" id="OQW53377.1"/>
    </source>
</evidence>
<name>A0A1W9I1C8_9HYPH</name>
<dbReference type="Proteomes" id="UP000192872">
    <property type="component" value="Unassembled WGS sequence"/>
</dbReference>
<gene>
    <name evidence="2" type="ORF">A4S15_05130</name>
</gene>
<keyword evidence="1" id="KW-1133">Transmembrane helix</keyword>
<evidence type="ECO:0000313" key="3">
    <source>
        <dbReference type="Proteomes" id="UP000192872"/>
    </source>
</evidence>
<dbReference type="EMBL" id="LWDL01000009">
    <property type="protein sequence ID" value="OQW53377.1"/>
    <property type="molecule type" value="Genomic_DNA"/>
</dbReference>